<dbReference type="Pfam" id="PF01782">
    <property type="entry name" value="RimM"/>
    <property type="match status" value="1"/>
</dbReference>
<reference evidence="8 9" key="1">
    <citation type="submission" date="2018-01" db="EMBL/GenBank/DDBJ databases">
        <title>Genomic Encyclopedia of Archaeal and Bacterial Type Strains, Phase II (KMG-II): from individual species to whole genera.</title>
        <authorList>
            <person name="Goeker M."/>
        </authorList>
    </citation>
    <scope>NUCLEOTIDE SEQUENCE [LARGE SCALE GENOMIC DNA]</scope>
    <source>
        <strain evidence="8 9">DSM 17023</strain>
    </source>
</reference>
<evidence type="ECO:0000256" key="1">
    <source>
        <dbReference type="ARBA" id="ARBA00022490"/>
    </source>
</evidence>
<evidence type="ECO:0000256" key="2">
    <source>
        <dbReference type="ARBA" id="ARBA00022517"/>
    </source>
</evidence>
<evidence type="ECO:0000259" key="6">
    <source>
        <dbReference type="Pfam" id="PF01782"/>
    </source>
</evidence>
<sequence length="180" mass="19936">MSVSDDQKVLMALIGAAHGIRGEVRVKPFGGDPLSFSDYGTLTTKDGKRSFEVEHARVKKTVVITKFKGIADRNQAEELNGVELYIRRDQLPEPDEDEFYYSDLNGLTVIDQSGKMLGKVVSVQDFGAGDLLEIRPRRGGTFYVPFTREIVPEISLAEKRVTVVLPDDYLSEGVPEPSEG</sequence>
<keyword evidence="9" id="KW-1185">Reference proteome</keyword>
<keyword evidence="3 5" id="KW-0698">rRNA processing</keyword>
<dbReference type="AlphaFoldDB" id="A0A2S3UYW5"/>
<dbReference type="PANTHER" id="PTHR33692">
    <property type="entry name" value="RIBOSOME MATURATION FACTOR RIMM"/>
    <property type="match status" value="1"/>
</dbReference>
<evidence type="ECO:0000313" key="8">
    <source>
        <dbReference type="EMBL" id="POF32884.1"/>
    </source>
</evidence>
<evidence type="ECO:0000256" key="4">
    <source>
        <dbReference type="ARBA" id="ARBA00023186"/>
    </source>
</evidence>
<accession>A0A2S3UYW5</accession>
<protein>
    <recommendedName>
        <fullName evidence="5">Ribosome maturation factor RimM</fullName>
    </recommendedName>
</protein>
<dbReference type="GO" id="GO:0005840">
    <property type="term" value="C:ribosome"/>
    <property type="evidence" value="ECO:0007669"/>
    <property type="project" value="InterPro"/>
</dbReference>
<dbReference type="InterPro" id="IPR009000">
    <property type="entry name" value="Transl_B-barrel_sf"/>
</dbReference>
<dbReference type="OrthoDB" id="9788191at2"/>
<dbReference type="SUPFAM" id="SSF50447">
    <property type="entry name" value="Translation proteins"/>
    <property type="match status" value="1"/>
</dbReference>
<dbReference type="GO" id="GO:0005737">
    <property type="term" value="C:cytoplasm"/>
    <property type="evidence" value="ECO:0007669"/>
    <property type="project" value="UniProtKB-SubCell"/>
</dbReference>
<dbReference type="InterPro" id="IPR002676">
    <property type="entry name" value="RimM_N"/>
</dbReference>
<proteinExistence type="inferred from homology"/>
<evidence type="ECO:0000256" key="5">
    <source>
        <dbReference type="HAMAP-Rule" id="MF_00014"/>
    </source>
</evidence>
<dbReference type="InterPro" id="IPR036976">
    <property type="entry name" value="RimM_N_sf"/>
</dbReference>
<dbReference type="PANTHER" id="PTHR33692:SF1">
    <property type="entry name" value="RIBOSOME MATURATION FACTOR RIMM"/>
    <property type="match status" value="1"/>
</dbReference>
<dbReference type="Proteomes" id="UP000236959">
    <property type="component" value="Unassembled WGS sequence"/>
</dbReference>
<dbReference type="EMBL" id="PPCN01000002">
    <property type="protein sequence ID" value="POF32884.1"/>
    <property type="molecule type" value="Genomic_DNA"/>
</dbReference>
<dbReference type="InterPro" id="IPR011961">
    <property type="entry name" value="RimM"/>
</dbReference>
<evidence type="ECO:0000259" key="7">
    <source>
        <dbReference type="Pfam" id="PF24986"/>
    </source>
</evidence>
<dbReference type="Gene3D" id="2.30.30.240">
    <property type="entry name" value="PRC-barrel domain"/>
    <property type="match status" value="1"/>
</dbReference>
<name>A0A2S3UYW5_9HYPH</name>
<comment type="subunit">
    <text evidence="5">Binds ribosomal protein uS19.</text>
</comment>
<dbReference type="HAMAP" id="MF_00014">
    <property type="entry name" value="Ribosome_mat_RimM"/>
    <property type="match status" value="1"/>
</dbReference>
<evidence type="ECO:0000256" key="3">
    <source>
        <dbReference type="ARBA" id="ARBA00022552"/>
    </source>
</evidence>
<dbReference type="Pfam" id="PF24986">
    <property type="entry name" value="PRC_RimM"/>
    <property type="match status" value="1"/>
</dbReference>
<dbReference type="GO" id="GO:0043022">
    <property type="term" value="F:ribosome binding"/>
    <property type="evidence" value="ECO:0007669"/>
    <property type="project" value="InterPro"/>
</dbReference>
<comment type="similarity">
    <text evidence="5">Belongs to the RimM family.</text>
</comment>
<dbReference type="GO" id="GO:0042274">
    <property type="term" value="P:ribosomal small subunit biogenesis"/>
    <property type="evidence" value="ECO:0007669"/>
    <property type="project" value="UniProtKB-UniRule"/>
</dbReference>
<dbReference type="InterPro" id="IPR011033">
    <property type="entry name" value="PRC_barrel-like_sf"/>
</dbReference>
<evidence type="ECO:0000313" key="9">
    <source>
        <dbReference type="Proteomes" id="UP000236959"/>
    </source>
</evidence>
<keyword evidence="2 5" id="KW-0690">Ribosome biogenesis</keyword>
<dbReference type="RefSeq" id="WP_103221862.1">
    <property type="nucleotide sequence ID" value="NZ_PPCN01000002.1"/>
</dbReference>
<comment type="subcellular location">
    <subcellularLocation>
        <location evidence="5">Cytoplasm</location>
    </subcellularLocation>
</comment>
<dbReference type="Gene3D" id="2.40.30.60">
    <property type="entry name" value="RimM"/>
    <property type="match status" value="1"/>
</dbReference>
<keyword evidence="4 5" id="KW-0143">Chaperone</keyword>
<dbReference type="InterPro" id="IPR056792">
    <property type="entry name" value="PRC_RimM"/>
</dbReference>
<dbReference type="SUPFAM" id="SSF50346">
    <property type="entry name" value="PRC-barrel domain"/>
    <property type="match status" value="1"/>
</dbReference>
<organism evidence="8 9">
    <name type="scientific">Roseibium marinum</name>
    <dbReference type="NCBI Taxonomy" id="281252"/>
    <lineage>
        <taxon>Bacteria</taxon>
        <taxon>Pseudomonadati</taxon>
        <taxon>Pseudomonadota</taxon>
        <taxon>Alphaproteobacteria</taxon>
        <taxon>Hyphomicrobiales</taxon>
        <taxon>Stappiaceae</taxon>
        <taxon>Roseibium</taxon>
    </lineage>
</organism>
<comment type="function">
    <text evidence="5">An accessory protein needed during the final step in the assembly of 30S ribosomal subunit, possibly for assembly of the head region. Essential for efficient processing of 16S rRNA. May be needed both before and after RbfA during the maturation of 16S rRNA. It has affinity for free ribosomal 30S subunits but not for 70S ribosomes.</text>
</comment>
<comment type="caution">
    <text evidence="8">The sequence shown here is derived from an EMBL/GenBank/DDBJ whole genome shotgun (WGS) entry which is preliminary data.</text>
</comment>
<feature type="domain" description="RimM N-terminal" evidence="6">
    <location>
        <begin position="12"/>
        <end position="90"/>
    </location>
</feature>
<feature type="domain" description="Ribosome maturation factor RimM PRC barrel" evidence="7">
    <location>
        <begin position="102"/>
        <end position="168"/>
    </location>
</feature>
<keyword evidence="1 5" id="KW-0963">Cytoplasm</keyword>
<comment type="domain">
    <text evidence="5">The PRC barrel domain binds ribosomal protein uS19.</text>
</comment>
<dbReference type="NCBIfam" id="TIGR02273">
    <property type="entry name" value="16S_RimM"/>
    <property type="match status" value="1"/>
</dbReference>
<dbReference type="GO" id="GO:0006364">
    <property type="term" value="P:rRNA processing"/>
    <property type="evidence" value="ECO:0007669"/>
    <property type="project" value="UniProtKB-UniRule"/>
</dbReference>
<gene>
    <name evidence="5" type="primary">rimM</name>
    <name evidence="8" type="ORF">CLV41_102289</name>
</gene>